<dbReference type="OrthoDB" id="248923at2759"/>
<dbReference type="Pfam" id="PF00786">
    <property type="entry name" value="PBD"/>
    <property type="match status" value="2"/>
</dbReference>
<dbReference type="AlphaFoldDB" id="A0A8H8DHC2"/>
<name>A0A8H8DHC2_9FUNG</name>
<dbReference type="SMART" id="SM00285">
    <property type="entry name" value="PBD"/>
    <property type="match status" value="2"/>
</dbReference>
<gene>
    <name evidence="3" type="ORF">BJ554DRAFT_1887</name>
</gene>
<feature type="region of interest" description="Disordered" evidence="1">
    <location>
        <begin position="32"/>
        <end position="62"/>
    </location>
</feature>
<dbReference type="InterPro" id="IPR036936">
    <property type="entry name" value="CRIB_dom_sf"/>
</dbReference>
<dbReference type="Gene3D" id="3.90.810.10">
    <property type="entry name" value="CRIB domain"/>
    <property type="match status" value="2"/>
</dbReference>
<keyword evidence="4" id="KW-1185">Reference proteome</keyword>
<reference evidence="3 4" key="1">
    <citation type="journal article" name="Sci. Rep.">
        <title>Genome-scale phylogenetic analyses confirm Olpidium as the closest living zoosporic fungus to the non-flagellated, terrestrial fungi.</title>
        <authorList>
            <person name="Chang Y."/>
            <person name="Rochon D."/>
            <person name="Sekimoto S."/>
            <person name="Wang Y."/>
            <person name="Chovatia M."/>
            <person name="Sandor L."/>
            <person name="Salamov A."/>
            <person name="Grigoriev I.V."/>
            <person name="Stajich J.E."/>
            <person name="Spatafora J.W."/>
        </authorList>
    </citation>
    <scope>NUCLEOTIDE SEQUENCE [LARGE SCALE GENOMIC DNA]</scope>
    <source>
        <strain evidence="3">S191</strain>
    </source>
</reference>
<organism evidence="3 4">
    <name type="scientific">Olpidium bornovanus</name>
    <dbReference type="NCBI Taxonomy" id="278681"/>
    <lineage>
        <taxon>Eukaryota</taxon>
        <taxon>Fungi</taxon>
        <taxon>Fungi incertae sedis</taxon>
        <taxon>Olpidiomycota</taxon>
        <taxon>Olpidiomycotina</taxon>
        <taxon>Olpidiomycetes</taxon>
        <taxon>Olpidiales</taxon>
        <taxon>Olpidiaceae</taxon>
        <taxon>Olpidium</taxon>
    </lineage>
</organism>
<feature type="compositionally biased region" description="Polar residues" evidence="1">
    <location>
        <begin position="317"/>
        <end position="327"/>
    </location>
</feature>
<dbReference type="PROSITE" id="PS50108">
    <property type="entry name" value="CRIB"/>
    <property type="match status" value="2"/>
</dbReference>
<feature type="domain" description="CRIB" evidence="2">
    <location>
        <begin position="193"/>
        <end position="206"/>
    </location>
</feature>
<feature type="region of interest" description="Disordered" evidence="1">
    <location>
        <begin position="454"/>
        <end position="473"/>
    </location>
</feature>
<protein>
    <recommendedName>
        <fullName evidence="2">CRIB domain-containing protein</fullName>
    </recommendedName>
</protein>
<evidence type="ECO:0000313" key="3">
    <source>
        <dbReference type="EMBL" id="KAG5457987.1"/>
    </source>
</evidence>
<evidence type="ECO:0000259" key="2">
    <source>
        <dbReference type="PROSITE" id="PS50108"/>
    </source>
</evidence>
<evidence type="ECO:0000313" key="4">
    <source>
        <dbReference type="Proteomes" id="UP000673691"/>
    </source>
</evidence>
<feature type="region of interest" description="Disordered" evidence="1">
    <location>
        <begin position="257"/>
        <end position="327"/>
    </location>
</feature>
<feature type="non-terminal residue" evidence="3">
    <location>
        <position position="571"/>
    </location>
</feature>
<feature type="region of interest" description="Disordered" evidence="1">
    <location>
        <begin position="487"/>
        <end position="519"/>
    </location>
</feature>
<accession>A0A8H8DHC2</accession>
<comment type="caution">
    <text evidence="3">The sequence shown here is derived from an EMBL/GenBank/DDBJ whole genome shotgun (WGS) entry which is preliminary data.</text>
</comment>
<feature type="compositionally biased region" description="Pro residues" evidence="1">
    <location>
        <begin position="294"/>
        <end position="308"/>
    </location>
</feature>
<dbReference type="Proteomes" id="UP000673691">
    <property type="component" value="Unassembled WGS sequence"/>
</dbReference>
<feature type="compositionally biased region" description="Acidic residues" evidence="1">
    <location>
        <begin position="494"/>
        <end position="503"/>
    </location>
</feature>
<sequence length="571" mass="59296">MGSYCSGFCLPTAGSATPADLEAATATAAAAAMSNRGKSPKSPGPKPTFAGDAGGSGASLGKRLLGPNGVGLVHGGGGGGGGREGTVKKAPFPDAPVMEIGRPTNVEHGVHVEFNTESGRFRGLPDVWHKELPHDDLLNTKYINPNLVPTPSTSAYYDTSAASGGARQRFSLAGAPPKRGSSITSSMLAARNVSSPYGFKHNLHLAPENFTDPDQFAELSPAWKAALRSVGITESEATMNPSAVAGLMKLRIQPSRSVAGAKKPVGRVGSNVSAEAAPSRAGGRNPQELRVPSRPAPPPPVGRSPGTPPSVTSSGSFCSSATRSEQGTAVENLPANHALSSTAVPLVFSGSSLTLHAELPSLPITAASGLSLAERRSVRLSIPHGRDFVSKRPPDALLKNAAPVDDADSLSDSMANTDLEDVYNMYTDSCAVSPEEFVPFPASQTLLEPLDRQRAPAATPQATGAPDSAEPGEEAEMLCALQAAGLPQGHETESADGEGEEHDEGYSQPEDLTPLLSKGDPKDIFCNTVQVAEGESGQLFVARIQDPAVDFRYRRWLETCNPKQKDGDAGM</sequence>
<feature type="domain" description="CRIB" evidence="2">
    <location>
        <begin position="100"/>
        <end position="113"/>
    </location>
</feature>
<proteinExistence type="predicted"/>
<evidence type="ECO:0000256" key="1">
    <source>
        <dbReference type="SAM" id="MobiDB-lite"/>
    </source>
</evidence>
<dbReference type="EMBL" id="JAEFCI010009164">
    <property type="protein sequence ID" value="KAG5457987.1"/>
    <property type="molecule type" value="Genomic_DNA"/>
</dbReference>
<dbReference type="InterPro" id="IPR000095">
    <property type="entry name" value="CRIB_dom"/>
</dbReference>